<organism evidence="1 2">
    <name type="scientific">Fusarium ambrosium</name>
    <dbReference type="NCBI Taxonomy" id="131363"/>
    <lineage>
        <taxon>Eukaryota</taxon>
        <taxon>Fungi</taxon>
        <taxon>Dikarya</taxon>
        <taxon>Ascomycota</taxon>
        <taxon>Pezizomycotina</taxon>
        <taxon>Sordariomycetes</taxon>
        <taxon>Hypocreomycetidae</taxon>
        <taxon>Hypocreales</taxon>
        <taxon>Nectriaceae</taxon>
        <taxon>Fusarium</taxon>
        <taxon>Fusarium solani species complex</taxon>
    </lineage>
</organism>
<protein>
    <submittedName>
        <fullName evidence="1">Uncharacterized protein</fullName>
    </submittedName>
</protein>
<evidence type="ECO:0000313" key="2">
    <source>
        <dbReference type="Proteomes" id="UP000288429"/>
    </source>
</evidence>
<gene>
    <name evidence="1" type="ORF">CDV31_008892</name>
</gene>
<dbReference type="AlphaFoldDB" id="A0A428TY43"/>
<dbReference type="EMBL" id="NIZV01000120">
    <property type="protein sequence ID" value="RSM06960.1"/>
    <property type="molecule type" value="Genomic_DNA"/>
</dbReference>
<evidence type="ECO:0000313" key="1">
    <source>
        <dbReference type="EMBL" id="RSM06960.1"/>
    </source>
</evidence>
<sequence>MVGNWGRRELGCRGACDGVGLELHLQAAWSCVLQLHGTARKAGDVVPEATTISATEHKPRFTSHDLLATICHLQPRSTSHMMKVAVEASEMREWLRPTH</sequence>
<comment type="caution">
    <text evidence="1">The sequence shown here is derived from an EMBL/GenBank/DDBJ whole genome shotgun (WGS) entry which is preliminary data.</text>
</comment>
<accession>A0A428TY43</accession>
<reference evidence="1 2" key="1">
    <citation type="submission" date="2017-06" db="EMBL/GenBank/DDBJ databases">
        <title>Cmopartive genomic analysis of Ambrosia Fusariam Clade fungi.</title>
        <authorList>
            <person name="Stajich J.E."/>
            <person name="Carrillo J."/>
            <person name="Kijimoto T."/>
            <person name="Eskalen A."/>
            <person name="O'Donnell K."/>
            <person name="Kasson M."/>
        </authorList>
    </citation>
    <scope>NUCLEOTIDE SEQUENCE [LARGE SCALE GENOMIC DNA]</scope>
    <source>
        <strain evidence="1 2">NRRL 20438</strain>
    </source>
</reference>
<proteinExistence type="predicted"/>
<name>A0A428TY43_9HYPO</name>
<keyword evidence="2" id="KW-1185">Reference proteome</keyword>
<dbReference type="Proteomes" id="UP000288429">
    <property type="component" value="Unassembled WGS sequence"/>
</dbReference>